<feature type="region of interest" description="Disordered" evidence="1">
    <location>
        <begin position="1"/>
        <end position="39"/>
    </location>
</feature>
<dbReference type="Proteomes" id="UP000324222">
    <property type="component" value="Unassembled WGS sequence"/>
</dbReference>
<sequence length="69" mass="7563">MISSLTCGECTPRPWRTEAAPPTTLRGASPLLRPPQGRKSKFIGRAVEPLWLMRLEGKKQVSYGALATP</sequence>
<dbReference type="AlphaFoldDB" id="A0A5B7IPG1"/>
<comment type="caution">
    <text evidence="2">The sequence shown here is derived from an EMBL/GenBank/DDBJ whole genome shotgun (WGS) entry which is preliminary data.</text>
</comment>
<evidence type="ECO:0000313" key="2">
    <source>
        <dbReference type="EMBL" id="MPC83457.1"/>
    </source>
</evidence>
<evidence type="ECO:0000313" key="3">
    <source>
        <dbReference type="Proteomes" id="UP000324222"/>
    </source>
</evidence>
<organism evidence="2 3">
    <name type="scientific">Portunus trituberculatus</name>
    <name type="common">Swimming crab</name>
    <name type="synonym">Neptunus trituberculatus</name>
    <dbReference type="NCBI Taxonomy" id="210409"/>
    <lineage>
        <taxon>Eukaryota</taxon>
        <taxon>Metazoa</taxon>
        <taxon>Ecdysozoa</taxon>
        <taxon>Arthropoda</taxon>
        <taxon>Crustacea</taxon>
        <taxon>Multicrustacea</taxon>
        <taxon>Malacostraca</taxon>
        <taxon>Eumalacostraca</taxon>
        <taxon>Eucarida</taxon>
        <taxon>Decapoda</taxon>
        <taxon>Pleocyemata</taxon>
        <taxon>Brachyura</taxon>
        <taxon>Eubrachyura</taxon>
        <taxon>Portunoidea</taxon>
        <taxon>Portunidae</taxon>
        <taxon>Portuninae</taxon>
        <taxon>Portunus</taxon>
    </lineage>
</organism>
<reference evidence="2 3" key="1">
    <citation type="submission" date="2019-05" db="EMBL/GenBank/DDBJ databases">
        <title>Another draft genome of Portunus trituberculatus and its Hox gene families provides insights of decapod evolution.</title>
        <authorList>
            <person name="Jeong J.-H."/>
            <person name="Song I."/>
            <person name="Kim S."/>
            <person name="Choi T."/>
            <person name="Kim D."/>
            <person name="Ryu S."/>
            <person name="Kim W."/>
        </authorList>
    </citation>
    <scope>NUCLEOTIDE SEQUENCE [LARGE SCALE GENOMIC DNA]</scope>
    <source>
        <tissue evidence="2">Muscle</tissue>
    </source>
</reference>
<proteinExistence type="predicted"/>
<protein>
    <submittedName>
        <fullName evidence="2">Uncharacterized protein</fullName>
    </submittedName>
</protein>
<name>A0A5B7IPG1_PORTR</name>
<evidence type="ECO:0000256" key="1">
    <source>
        <dbReference type="SAM" id="MobiDB-lite"/>
    </source>
</evidence>
<accession>A0A5B7IPG1</accession>
<gene>
    <name evidence="2" type="ORF">E2C01_078168</name>
</gene>
<keyword evidence="3" id="KW-1185">Reference proteome</keyword>
<dbReference type="EMBL" id="VSRR010062564">
    <property type="protein sequence ID" value="MPC83457.1"/>
    <property type="molecule type" value="Genomic_DNA"/>
</dbReference>